<proteinExistence type="predicted"/>
<name>A0A9D4SF04_DERFA</name>
<reference evidence="1" key="2">
    <citation type="journal article" date="2021" name="World Allergy Organ. J.">
        <title>Chromosome-level assembly of Dermatophagoides farinae genome and transcriptome reveals two novel allergens Der f 37 and Der f 39.</title>
        <authorList>
            <person name="Chen J."/>
            <person name="Cai Z."/>
            <person name="Fan D."/>
            <person name="Hu J."/>
            <person name="Hou Y."/>
            <person name="He Y."/>
            <person name="Zhang Z."/>
            <person name="Zhao Z."/>
            <person name="Gao P."/>
            <person name="Hu W."/>
            <person name="Sun J."/>
            <person name="Li J."/>
            <person name="Ji K."/>
        </authorList>
    </citation>
    <scope>NUCLEOTIDE SEQUENCE</scope>
    <source>
        <strain evidence="1">JKM2019</strain>
    </source>
</reference>
<dbReference type="Proteomes" id="UP000828236">
    <property type="component" value="Unassembled WGS sequence"/>
</dbReference>
<dbReference type="AlphaFoldDB" id="A0A9D4SF04"/>
<organism evidence="1">
    <name type="scientific">Dermatophagoides farinae</name>
    <name type="common">American house dust mite</name>
    <dbReference type="NCBI Taxonomy" id="6954"/>
    <lineage>
        <taxon>Eukaryota</taxon>
        <taxon>Metazoa</taxon>
        <taxon>Ecdysozoa</taxon>
        <taxon>Arthropoda</taxon>
        <taxon>Chelicerata</taxon>
        <taxon>Arachnida</taxon>
        <taxon>Acari</taxon>
        <taxon>Acariformes</taxon>
        <taxon>Sarcoptiformes</taxon>
        <taxon>Astigmata</taxon>
        <taxon>Psoroptidia</taxon>
        <taxon>Analgoidea</taxon>
        <taxon>Pyroglyphidae</taxon>
        <taxon>Dermatophagoidinae</taxon>
        <taxon>Dermatophagoides</taxon>
    </lineage>
</organism>
<sequence>MSGYHQSPMYSPIFNRIAATNDDANIDYRMIHDAIVVNQSIPDIQQRQQSLSTVIDNDFDRNVIHAILKKLTNLHRPFIAMDNHKMFNELIRTFELNNNVDMMMDIENYDNELKMKMQKLFNDFNEGGGEPKETLRKDLLTNGNCGHFRRKYPQLSMEEYQNLVEEFLHSIDEERESSKEEERN</sequence>
<reference evidence="1" key="1">
    <citation type="submission" date="2020-06" db="EMBL/GenBank/DDBJ databases">
        <authorList>
            <person name="Ji K."/>
            <person name="Li J."/>
        </authorList>
    </citation>
    <scope>NUCLEOTIDE SEQUENCE</scope>
    <source>
        <strain evidence="1">JKM2019</strain>
        <tissue evidence="1">Whole body</tissue>
    </source>
</reference>
<accession>A0A9D4SF04</accession>
<evidence type="ECO:0000313" key="1">
    <source>
        <dbReference type="EMBL" id="KAH7638590.1"/>
    </source>
</evidence>
<dbReference type="EMBL" id="SDOV01000007">
    <property type="protein sequence ID" value="KAH7638590.1"/>
    <property type="molecule type" value="Genomic_DNA"/>
</dbReference>
<protein>
    <submittedName>
        <fullName evidence="1">Uncharacterized protein</fullName>
    </submittedName>
</protein>
<gene>
    <name evidence="1" type="ORF">HUG17_2623</name>
</gene>
<comment type="caution">
    <text evidence="1">The sequence shown here is derived from an EMBL/GenBank/DDBJ whole genome shotgun (WGS) entry which is preliminary data.</text>
</comment>